<evidence type="ECO:0000256" key="3">
    <source>
        <dbReference type="ARBA" id="ARBA00023315"/>
    </source>
</evidence>
<gene>
    <name evidence="4" type="primary">bpt</name>
    <name evidence="7" type="ORF">GCM10025772_07370</name>
</gene>
<reference evidence="8" key="1">
    <citation type="journal article" date="2019" name="Int. J. Syst. Evol. Microbiol.">
        <title>The Global Catalogue of Microorganisms (GCM) 10K type strain sequencing project: providing services to taxonomists for standard genome sequencing and annotation.</title>
        <authorList>
            <consortium name="The Broad Institute Genomics Platform"/>
            <consortium name="The Broad Institute Genome Sequencing Center for Infectious Disease"/>
            <person name="Wu L."/>
            <person name="Ma J."/>
        </authorList>
    </citation>
    <scope>NUCLEOTIDE SEQUENCE [LARGE SCALE GENOMIC DNA]</scope>
    <source>
        <strain evidence="8">JCM 18720</strain>
    </source>
</reference>
<dbReference type="InterPro" id="IPR017138">
    <property type="entry name" value="Asp_Glu_LeuTrfase"/>
</dbReference>
<evidence type="ECO:0000256" key="1">
    <source>
        <dbReference type="ARBA" id="ARBA00022490"/>
    </source>
</evidence>
<dbReference type="EC" id="2.3.2.29" evidence="4"/>
<dbReference type="SUPFAM" id="SSF55729">
    <property type="entry name" value="Acyl-CoA N-acyltransferases (Nat)"/>
    <property type="match status" value="1"/>
</dbReference>
<dbReference type="InterPro" id="IPR007472">
    <property type="entry name" value="N-end_Aminoacyl_Trfase_C"/>
</dbReference>
<feature type="domain" description="N-end rule aminoacyl transferase C-terminal" evidence="6">
    <location>
        <begin position="105"/>
        <end position="223"/>
    </location>
</feature>
<dbReference type="PANTHER" id="PTHR21367:SF1">
    <property type="entry name" value="ARGINYL-TRNA--PROTEIN TRANSFERASE 1"/>
    <property type="match status" value="1"/>
</dbReference>
<comment type="caution">
    <text evidence="7">The sequence shown here is derived from an EMBL/GenBank/DDBJ whole genome shotgun (WGS) entry which is preliminary data.</text>
</comment>
<comment type="subcellular location">
    <subcellularLocation>
        <location evidence="4">Cytoplasm</location>
    </subcellularLocation>
</comment>
<dbReference type="NCBIfam" id="NF002346">
    <property type="entry name" value="PRK01305.2-3"/>
    <property type="match status" value="1"/>
</dbReference>
<feature type="domain" description="N-end aminoacyl transferase N-terminal" evidence="5">
    <location>
        <begin position="16"/>
        <end position="83"/>
    </location>
</feature>
<keyword evidence="8" id="KW-1185">Reference proteome</keyword>
<dbReference type="NCBIfam" id="NF002345">
    <property type="entry name" value="PRK01305.2-2"/>
    <property type="match status" value="1"/>
</dbReference>
<organism evidence="7 8">
    <name type="scientific">Ferrimonas gelatinilytica</name>
    <dbReference type="NCBI Taxonomy" id="1255257"/>
    <lineage>
        <taxon>Bacteria</taxon>
        <taxon>Pseudomonadati</taxon>
        <taxon>Pseudomonadota</taxon>
        <taxon>Gammaproteobacteria</taxon>
        <taxon>Alteromonadales</taxon>
        <taxon>Ferrimonadaceae</taxon>
        <taxon>Ferrimonas</taxon>
    </lineage>
</organism>
<name>A0ABP9RVR8_9GAMM</name>
<keyword evidence="2 4" id="KW-0808">Transferase</keyword>
<dbReference type="InterPro" id="IPR030700">
    <property type="entry name" value="N-end_Aminoacyl_Trfase"/>
</dbReference>
<dbReference type="NCBIfam" id="NF002342">
    <property type="entry name" value="PRK01305.1-3"/>
    <property type="match status" value="1"/>
</dbReference>
<evidence type="ECO:0000256" key="2">
    <source>
        <dbReference type="ARBA" id="ARBA00022679"/>
    </source>
</evidence>
<dbReference type="InterPro" id="IPR016181">
    <property type="entry name" value="Acyl_CoA_acyltransferase"/>
</dbReference>
<dbReference type="Pfam" id="PF04376">
    <property type="entry name" value="ATE_N"/>
    <property type="match status" value="1"/>
</dbReference>
<comment type="similarity">
    <text evidence="4">Belongs to the R-transferase family. Bpt subfamily.</text>
</comment>
<evidence type="ECO:0000259" key="6">
    <source>
        <dbReference type="Pfam" id="PF04377"/>
    </source>
</evidence>
<evidence type="ECO:0000313" key="8">
    <source>
        <dbReference type="Proteomes" id="UP001501600"/>
    </source>
</evidence>
<comment type="catalytic activity">
    <reaction evidence="4">
        <text>N-terminal L-aspartyl-[protein] + L-leucyl-tRNA(Leu) = N-terminal L-leucyl-L-aspartyl-[protein] + tRNA(Leu) + H(+)</text>
        <dbReference type="Rhea" id="RHEA:50420"/>
        <dbReference type="Rhea" id="RHEA-COMP:9613"/>
        <dbReference type="Rhea" id="RHEA-COMP:9622"/>
        <dbReference type="Rhea" id="RHEA-COMP:12669"/>
        <dbReference type="Rhea" id="RHEA-COMP:12674"/>
        <dbReference type="ChEBI" id="CHEBI:15378"/>
        <dbReference type="ChEBI" id="CHEBI:64720"/>
        <dbReference type="ChEBI" id="CHEBI:78442"/>
        <dbReference type="ChEBI" id="CHEBI:78494"/>
        <dbReference type="ChEBI" id="CHEBI:133042"/>
        <dbReference type="EC" id="2.3.2.29"/>
    </reaction>
</comment>
<proteinExistence type="inferred from homology"/>
<dbReference type="HAMAP" id="MF_00689">
    <property type="entry name" value="Bpt"/>
    <property type="match status" value="1"/>
</dbReference>
<evidence type="ECO:0000256" key="4">
    <source>
        <dbReference type="HAMAP-Rule" id="MF_00689"/>
    </source>
</evidence>
<keyword evidence="3 4" id="KW-0012">Acyltransferase</keyword>
<dbReference type="RefSeq" id="WP_345315689.1">
    <property type="nucleotide sequence ID" value="NZ_BAABLF010000005.1"/>
</dbReference>
<comment type="function">
    <text evidence="4">Functions in the N-end rule pathway of protein degradation where it conjugates Leu from its aminoacyl-tRNA to the N-termini of proteins containing an N-terminal aspartate or glutamate.</text>
</comment>
<dbReference type="EMBL" id="BAABLF010000005">
    <property type="protein sequence ID" value="GAA5188144.1"/>
    <property type="molecule type" value="Genomic_DNA"/>
</dbReference>
<keyword evidence="1 4" id="KW-0963">Cytoplasm</keyword>
<dbReference type="PANTHER" id="PTHR21367">
    <property type="entry name" value="ARGININE-TRNA-PROTEIN TRANSFERASE 1"/>
    <property type="match status" value="1"/>
</dbReference>
<evidence type="ECO:0000259" key="5">
    <source>
        <dbReference type="Pfam" id="PF04376"/>
    </source>
</evidence>
<dbReference type="PIRSF" id="PIRSF037208">
    <property type="entry name" value="ATE_pro_prd"/>
    <property type="match status" value="1"/>
</dbReference>
<evidence type="ECO:0000313" key="7">
    <source>
        <dbReference type="EMBL" id="GAA5188144.1"/>
    </source>
</evidence>
<comment type="catalytic activity">
    <reaction evidence="4">
        <text>N-terminal L-glutamyl-[protein] + L-leucyl-tRNA(Leu) = N-terminal L-leucyl-L-glutamyl-[protein] + tRNA(Leu) + H(+)</text>
        <dbReference type="Rhea" id="RHEA:50412"/>
        <dbReference type="Rhea" id="RHEA-COMP:9613"/>
        <dbReference type="Rhea" id="RHEA-COMP:9622"/>
        <dbReference type="Rhea" id="RHEA-COMP:12664"/>
        <dbReference type="Rhea" id="RHEA-COMP:12668"/>
        <dbReference type="ChEBI" id="CHEBI:15378"/>
        <dbReference type="ChEBI" id="CHEBI:64721"/>
        <dbReference type="ChEBI" id="CHEBI:78442"/>
        <dbReference type="ChEBI" id="CHEBI:78494"/>
        <dbReference type="ChEBI" id="CHEBI:133041"/>
        <dbReference type="EC" id="2.3.2.29"/>
    </reaction>
</comment>
<dbReference type="InterPro" id="IPR007471">
    <property type="entry name" value="N-end_Aminoacyl_Trfase_N"/>
</dbReference>
<dbReference type="Proteomes" id="UP001501600">
    <property type="component" value="Unassembled WGS sequence"/>
</dbReference>
<sequence>MSQIEHIPLGITAVFPCSYLPQRQERLLVAGEPLDVSQFSQLVALGFRRSGDQVYRPHCPGCQACQPLKVPVATFRPSRSQRRVLAKNRDLHWRVVMQPKPYHRPLYHHYIRGRHADGAMSPPSDSQFDRFIPCRWLDILYLEAWLDGELLVVAATDLLTDALSATYTFFHPGYPARSLGVRAILAQLQLAKQLGRNYLYLGYQIDACGNMAYKRNFQPAQHFDGVSWRPYRG</sequence>
<protein>
    <recommendedName>
        <fullName evidence="4">Aspartate/glutamate leucyltransferase</fullName>
        <ecNumber evidence="4">2.3.2.29</ecNumber>
    </recommendedName>
</protein>
<dbReference type="Pfam" id="PF04377">
    <property type="entry name" value="ATE_C"/>
    <property type="match status" value="1"/>
</dbReference>
<accession>A0ABP9RVR8</accession>